<organism evidence="15 16">
    <name type="scientific">Boletus reticuloceps</name>
    <dbReference type="NCBI Taxonomy" id="495285"/>
    <lineage>
        <taxon>Eukaryota</taxon>
        <taxon>Fungi</taxon>
        <taxon>Dikarya</taxon>
        <taxon>Basidiomycota</taxon>
        <taxon>Agaricomycotina</taxon>
        <taxon>Agaricomycetes</taxon>
        <taxon>Agaricomycetidae</taxon>
        <taxon>Boletales</taxon>
        <taxon>Boletineae</taxon>
        <taxon>Boletaceae</taxon>
        <taxon>Boletoideae</taxon>
        <taxon>Boletus</taxon>
    </lineage>
</organism>
<protein>
    <recommendedName>
        <fullName evidence="8">E3 ubiquitin-protein ligase</fullName>
        <ecNumber evidence="8">2.3.2.26</ecNumber>
    </recommendedName>
</protein>
<dbReference type="FunFam" id="3.30.2410.10:FF:000001">
    <property type="entry name" value="E3 ubiquitin-protein ligase NEDD4-like"/>
    <property type="match status" value="1"/>
</dbReference>
<dbReference type="GO" id="GO:0005737">
    <property type="term" value="C:cytoplasm"/>
    <property type="evidence" value="ECO:0007669"/>
    <property type="project" value="UniProtKB-SubCell"/>
</dbReference>
<keyword evidence="4" id="KW-0963">Cytoplasm</keyword>
<dbReference type="PROSITE" id="PS50020">
    <property type="entry name" value="WW_DOMAIN_2"/>
    <property type="match status" value="3"/>
</dbReference>
<dbReference type="CDD" id="cd08382">
    <property type="entry name" value="C2_Smurf-like"/>
    <property type="match status" value="1"/>
</dbReference>
<dbReference type="GO" id="GO:0006511">
    <property type="term" value="P:ubiquitin-dependent protein catabolic process"/>
    <property type="evidence" value="ECO:0007669"/>
    <property type="project" value="InterPro"/>
</dbReference>
<dbReference type="Pfam" id="PF00632">
    <property type="entry name" value="HECT"/>
    <property type="match status" value="1"/>
</dbReference>
<dbReference type="Gene3D" id="3.90.1750.10">
    <property type="entry name" value="Hect, E3 ligase catalytic domains"/>
    <property type="match status" value="1"/>
</dbReference>
<evidence type="ECO:0000256" key="3">
    <source>
        <dbReference type="ARBA" id="ARBA00004906"/>
    </source>
</evidence>
<dbReference type="GO" id="GO:0061630">
    <property type="term" value="F:ubiquitin protein ligase activity"/>
    <property type="evidence" value="ECO:0007669"/>
    <property type="project" value="UniProtKB-EC"/>
</dbReference>
<dbReference type="Gene3D" id="3.30.2160.10">
    <property type="entry name" value="Hect, E3 ligase catalytic domain"/>
    <property type="match status" value="1"/>
</dbReference>
<name>A0A8I3AC45_9AGAM</name>
<dbReference type="SUPFAM" id="SSF56204">
    <property type="entry name" value="Hect, E3 ligase catalytic domain"/>
    <property type="match status" value="1"/>
</dbReference>
<dbReference type="Pfam" id="PF00168">
    <property type="entry name" value="C2"/>
    <property type="match status" value="1"/>
</dbReference>
<dbReference type="FunFam" id="2.20.70.10:FF:000017">
    <property type="entry name" value="E3 ubiquitin-protein ligase"/>
    <property type="match status" value="1"/>
</dbReference>
<feature type="domain" description="HECT" evidence="14">
    <location>
        <begin position="422"/>
        <end position="755"/>
    </location>
</feature>
<evidence type="ECO:0000256" key="4">
    <source>
        <dbReference type="ARBA" id="ARBA00022490"/>
    </source>
</evidence>
<evidence type="ECO:0000256" key="7">
    <source>
        <dbReference type="ARBA" id="ARBA00022786"/>
    </source>
</evidence>
<dbReference type="SMART" id="SM00239">
    <property type="entry name" value="C2"/>
    <property type="match status" value="1"/>
</dbReference>
<dbReference type="InterPro" id="IPR000008">
    <property type="entry name" value="C2_dom"/>
</dbReference>
<dbReference type="PANTHER" id="PTHR11254:SF440">
    <property type="entry name" value="E3 UBIQUITIN-PROTEIN LIGASE NEDD-4"/>
    <property type="match status" value="1"/>
</dbReference>
<evidence type="ECO:0000256" key="11">
    <source>
        <dbReference type="SAM" id="MobiDB-lite"/>
    </source>
</evidence>
<evidence type="ECO:0000256" key="10">
    <source>
        <dbReference type="PROSITE-ProRule" id="PRU00104"/>
    </source>
</evidence>
<dbReference type="EC" id="2.3.2.26" evidence="8"/>
<dbReference type="CDD" id="cd00078">
    <property type="entry name" value="HECTc"/>
    <property type="match status" value="1"/>
</dbReference>
<evidence type="ECO:0000313" key="15">
    <source>
        <dbReference type="EMBL" id="KAG6377151.1"/>
    </source>
</evidence>
<feature type="compositionally biased region" description="Basic and acidic residues" evidence="11">
    <location>
        <begin position="289"/>
        <end position="306"/>
    </location>
</feature>
<feature type="region of interest" description="Disordered" evidence="11">
    <location>
        <begin position="247"/>
        <end position="321"/>
    </location>
</feature>
<dbReference type="Gene3D" id="2.20.70.10">
    <property type="match status" value="2"/>
</dbReference>
<dbReference type="Gene3D" id="3.30.2410.10">
    <property type="entry name" value="Hect, E3 ligase catalytic domain"/>
    <property type="match status" value="1"/>
</dbReference>
<evidence type="ECO:0000256" key="2">
    <source>
        <dbReference type="ARBA" id="ARBA00004496"/>
    </source>
</evidence>
<comment type="catalytic activity">
    <reaction evidence="1 8">
        <text>S-ubiquitinyl-[E2 ubiquitin-conjugating enzyme]-L-cysteine + [acceptor protein]-L-lysine = [E2 ubiquitin-conjugating enzyme]-L-cysteine + N(6)-ubiquitinyl-[acceptor protein]-L-lysine.</text>
        <dbReference type="EC" id="2.3.2.26"/>
    </reaction>
</comment>
<dbReference type="InterPro" id="IPR001202">
    <property type="entry name" value="WW_dom"/>
</dbReference>
<dbReference type="Proteomes" id="UP000683000">
    <property type="component" value="Unassembled WGS sequence"/>
</dbReference>
<dbReference type="PROSITE" id="PS01159">
    <property type="entry name" value="WW_DOMAIN_1"/>
    <property type="match status" value="2"/>
</dbReference>
<dbReference type="PANTHER" id="PTHR11254">
    <property type="entry name" value="HECT DOMAIN UBIQUITIN-PROTEIN LIGASE"/>
    <property type="match status" value="1"/>
</dbReference>
<feature type="compositionally biased region" description="Pro residues" evidence="11">
    <location>
        <begin position="258"/>
        <end position="273"/>
    </location>
</feature>
<feature type="domain" description="C2" evidence="12">
    <location>
        <begin position="1"/>
        <end position="110"/>
    </location>
</feature>
<dbReference type="PIRSF" id="PIRSF001569">
    <property type="entry name" value="E3_ub_ligase_SMURF1"/>
    <property type="match status" value="1"/>
</dbReference>
<evidence type="ECO:0000259" key="13">
    <source>
        <dbReference type="PROSITE" id="PS50020"/>
    </source>
</evidence>
<keyword evidence="16" id="KW-1185">Reference proteome</keyword>
<dbReference type="InterPro" id="IPR050409">
    <property type="entry name" value="E3_ubiq-protein_ligase"/>
</dbReference>
<proteinExistence type="predicted"/>
<evidence type="ECO:0000256" key="9">
    <source>
        <dbReference type="PIRSR" id="PIRSR001569-1"/>
    </source>
</evidence>
<dbReference type="InterPro" id="IPR036020">
    <property type="entry name" value="WW_dom_sf"/>
</dbReference>
<dbReference type="PROSITE" id="PS50004">
    <property type="entry name" value="C2"/>
    <property type="match status" value="1"/>
</dbReference>
<comment type="pathway">
    <text evidence="3 8">Protein modification; protein ubiquitination.</text>
</comment>
<accession>A0A8I3AC45</accession>
<dbReference type="PROSITE" id="PS50237">
    <property type="entry name" value="HECT"/>
    <property type="match status" value="1"/>
</dbReference>
<dbReference type="OrthoDB" id="8068875at2759"/>
<evidence type="ECO:0000259" key="12">
    <source>
        <dbReference type="PROSITE" id="PS50004"/>
    </source>
</evidence>
<dbReference type="AlphaFoldDB" id="A0A8I3AC45"/>
<keyword evidence="5 8" id="KW-0808">Transferase</keyword>
<gene>
    <name evidence="15" type="ORF">JVT61DRAFT_1203</name>
</gene>
<comment type="subcellular location">
    <subcellularLocation>
        <location evidence="2">Cytoplasm</location>
    </subcellularLocation>
</comment>
<dbReference type="Pfam" id="PF00397">
    <property type="entry name" value="WW"/>
    <property type="match status" value="3"/>
</dbReference>
<evidence type="ECO:0000256" key="8">
    <source>
        <dbReference type="PIRNR" id="PIRNR001569"/>
    </source>
</evidence>
<keyword evidence="6" id="KW-0677">Repeat</keyword>
<dbReference type="SUPFAM" id="SSF51045">
    <property type="entry name" value="WW domain"/>
    <property type="match status" value="3"/>
</dbReference>
<dbReference type="GO" id="GO:0016567">
    <property type="term" value="P:protein ubiquitination"/>
    <property type="evidence" value="ECO:0007669"/>
    <property type="project" value="UniProtKB-UniPathway"/>
</dbReference>
<dbReference type="UniPathway" id="UPA00143"/>
<dbReference type="SMART" id="SM00456">
    <property type="entry name" value="WW"/>
    <property type="match status" value="3"/>
</dbReference>
<dbReference type="Gene3D" id="2.60.40.150">
    <property type="entry name" value="C2 domain"/>
    <property type="match status" value="1"/>
</dbReference>
<dbReference type="CDD" id="cd00201">
    <property type="entry name" value="WW"/>
    <property type="match status" value="3"/>
</dbReference>
<comment type="caution">
    <text evidence="15">The sequence shown here is derived from an EMBL/GenBank/DDBJ whole genome shotgun (WGS) entry which is preliminary data.</text>
</comment>
<dbReference type="InterPro" id="IPR035892">
    <property type="entry name" value="C2_domain_sf"/>
</dbReference>
<dbReference type="EMBL" id="JAGFBS010000010">
    <property type="protein sequence ID" value="KAG6377151.1"/>
    <property type="molecule type" value="Genomic_DNA"/>
</dbReference>
<dbReference type="InterPro" id="IPR000569">
    <property type="entry name" value="HECT_dom"/>
</dbReference>
<feature type="active site" description="Glycyl thioester intermediate" evidence="9 10">
    <location>
        <position position="723"/>
    </location>
</feature>
<evidence type="ECO:0000313" key="16">
    <source>
        <dbReference type="Proteomes" id="UP000683000"/>
    </source>
</evidence>
<reference evidence="15" key="1">
    <citation type="submission" date="2021-03" db="EMBL/GenBank/DDBJ databases">
        <title>Evolutionary innovations through gain and loss of genes in the ectomycorrhizal Boletales.</title>
        <authorList>
            <person name="Wu G."/>
            <person name="Miyauchi S."/>
            <person name="Morin E."/>
            <person name="Yang Z.-L."/>
            <person name="Xu J."/>
            <person name="Martin F.M."/>
        </authorList>
    </citation>
    <scope>NUCLEOTIDE SEQUENCE</scope>
    <source>
        <strain evidence="15">BR01</strain>
    </source>
</reference>
<evidence type="ECO:0000259" key="14">
    <source>
        <dbReference type="PROSITE" id="PS50237"/>
    </source>
</evidence>
<feature type="compositionally biased region" description="Low complexity" evidence="11">
    <location>
        <begin position="140"/>
        <end position="164"/>
    </location>
</feature>
<feature type="domain" description="WW" evidence="13">
    <location>
        <begin position="218"/>
        <end position="251"/>
    </location>
</feature>
<dbReference type="SMART" id="SM00119">
    <property type="entry name" value="HECTc"/>
    <property type="match status" value="1"/>
</dbReference>
<dbReference type="FunFam" id="3.30.2160.10:FF:000001">
    <property type="entry name" value="E3 ubiquitin-protein ligase NEDD4-like"/>
    <property type="match status" value="1"/>
</dbReference>
<dbReference type="SUPFAM" id="SSF49562">
    <property type="entry name" value="C2 domain (Calcium/lipid-binding domain, CaLB)"/>
    <property type="match status" value="1"/>
</dbReference>
<keyword evidence="7 8" id="KW-0833">Ubl conjugation pathway</keyword>
<feature type="region of interest" description="Disordered" evidence="11">
    <location>
        <begin position="137"/>
        <end position="185"/>
    </location>
</feature>
<evidence type="ECO:0000256" key="1">
    <source>
        <dbReference type="ARBA" id="ARBA00000885"/>
    </source>
</evidence>
<evidence type="ECO:0000256" key="5">
    <source>
        <dbReference type="ARBA" id="ARBA00022679"/>
    </source>
</evidence>
<dbReference type="InterPro" id="IPR035983">
    <property type="entry name" value="Hect_E3_ubiquitin_ligase"/>
</dbReference>
<sequence>MSSGVQPTDVRITVLAANSLVKREVFSLPDPFAVVSVDGDQTYTTNAVKRTLSPAWNQHFDISVRRSSTISIQIFDQKRFRKRDQGFLGLVRLGGEEVLAHSANGHGLISRDLTQSASGAQVYGKLSFHSLCRISEDHGSSPSLRPESSPHSPHHSSMSPLTPLDGPASNRPRTSGDPTLSAASQTSLLLRTQSSVPSGLRSSSVDIPHSSIYRDEFGPLPPGWERRFDVNGRSYYVDHNTRATMWHRPVSPSEAPSYRPPPPSHSQPHPPQHPSSSGVYADVPLPEGWEERRTPEGRPYFVDHRTRSTTWNDPRSSQVATTSASVTANTNLGPLPSGWEMRLTSTGRVYFVDHNTRTTTWDDPRLPSNLDSNAPQYKRDYRRKVIYFRSQPSMRTKEGKCELRLRRSRVLEDSFAAVMKMRGDDMKKRLVIRFEGEDGLDYGGVSREWFFLVSHEIFDPSYGLFQYSAHDNYTLQINWMSGINPEHLTYFKFIGRIMGLAIFHRRFLDAYFVLSFYKTILGKKTSLSDLEAVDADLHRSLVWMLKNDITDVLDETFSVTEDRFGEIIDVELKPNGAHIAVTEENKKEYVEAVVEYRTKTRIREQSTALLNGFRELIPSELIDVFDERELELLIGGMSEIDTDDWISYTDYRGYEKTDQVIEWFWQCIRSWPTERKARLLQFATGTSRVPVNGFKDLQGSDGPRRFTIDKSGDPSQLPRSHTCFNRIELPPYEDYESLERKLTYAIEETEGFGVE</sequence>
<feature type="domain" description="WW" evidence="13">
    <location>
        <begin position="333"/>
        <end position="366"/>
    </location>
</feature>
<feature type="domain" description="WW" evidence="13">
    <location>
        <begin position="283"/>
        <end position="316"/>
    </location>
</feature>
<dbReference type="FunFam" id="3.90.1750.10:FF:000079">
    <property type="entry name" value="E3 ubiquitin-protein ligase"/>
    <property type="match status" value="1"/>
</dbReference>
<evidence type="ECO:0000256" key="6">
    <source>
        <dbReference type="ARBA" id="ARBA00022737"/>
    </source>
</evidence>
<dbReference type="InterPro" id="IPR024928">
    <property type="entry name" value="E3_ub_ligase_SMURF1"/>
</dbReference>